<dbReference type="PANTHER" id="PTHR30482:SF20">
    <property type="entry name" value="HIGH-AFFINITY BRANCHED-CHAIN AMINO ACID TRANSPORT SYSTEM PERMEASE PROTEIN LIVM"/>
    <property type="match status" value="1"/>
</dbReference>
<dbReference type="CDD" id="cd06581">
    <property type="entry name" value="TM_PBP1_LivM_like"/>
    <property type="match status" value="1"/>
</dbReference>
<feature type="transmembrane region" description="Helical" evidence="7">
    <location>
        <begin position="32"/>
        <end position="50"/>
    </location>
</feature>
<feature type="transmembrane region" description="Helical" evidence="7">
    <location>
        <begin position="234"/>
        <end position="256"/>
    </location>
</feature>
<feature type="transmembrane region" description="Helical" evidence="7">
    <location>
        <begin position="107"/>
        <end position="128"/>
    </location>
</feature>
<feature type="transmembrane region" description="Helical" evidence="7">
    <location>
        <begin position="262"/>
        <end position="282"/>
    </location>
</feature>
<dbReference type="EMBL" id="QEOB01000017">
    <property type="protein sequence ID" value="PVX75723.1"/>
    <property type="molecule type" value="Genomic_DNA"/>
</dbReference>
<dbReference type="InterPro" id="IPR043428">
    <property type="entry name" value="LivM-like"/>
</dbReference>
<evidence type="ECO:0000313" key="8">
    <source>
        <dbReference type="EMBL" id="PVX75723.1"/>
    </source>
</evidence>
<gene>
    <name evidence="8" type="ORF">C7402_117135</name>
</gene>
<evidence type="ECO:0000256" key="4">
    <source>
        <dbReference type="ARBA" id="ARBA00022989"/>
    </source>
</evidence>
<dbReference type="Pfam" id="PF02653">
    <property type="entry name" value="BPD_transp_2"/>
    <property type="match status" value="1"/>
</dbReference>
<evidence type="ECO:0000256" key="6">
    <source>
        <dbReference type="SAM" id="MobiDB-lite"/>
    </source>
</evidence>
<keyword evidence="2" id="KW-1003">Cell membrane</keyword>
<feature type="transmembrane region" description="Helical" evidence="7">
    <location>
        <begin position="182"/>
        <end position="203"/>
    </location>
</feature>
<dbReference type="RefSeq" id="WP_116613392.1">
    <property type="nucleotide sequence ID" value="NZ_QEOB01000017.1"/>
</dbReference>
<evidence type="ECO:0000256" key="2">
    <source>
        <dbReference type="ARBA" id="ARBA00022475"/>
    </source>
</evidence>
<name>A0ABX5KJU9_9BURK</name>
<keyword evidence="4 7" id="KW-1133">Transmembrane helix</keyword>
<dbReference type="Proteomes" id="UP000245712">
    <property type="component" value="Unassembled WGS sequence"/>
</dbReference>
<evidence type="ECO:0000256" key="5">
    <source>
        <dbReference type="ARBA" id="ARBA00023136"/>
    </source>
</evidence>
<proteinExistence type="predicted"/>
<feature type="transmembrane region" description="Helical" evidence="7">
    <location>
        <begin position="82"/>
        <end position="101"/>
    </location>
</feature>
<evidence type="ECO:0000256" key="1">
    <source>
        <dbReference type="ARBA" id="ARBA00004651"/>
    </source>
</evidence>
<feature type="transmembrane region" description="Helical" evidence="7">
    <location>
        <begin position="56"/>
        <end position="75"/>
    </location>
</feature>
<evidence type="ECO:0000313" key="9">
    <source>
        <dbReference type="Proteomes" id="UP000245712"/>
    </source>
</evidence>
<keyword evidence="5 7" id="KW-0472">Membrane</keyword>
<comment type="caution">
    <text evidence="8">The sequence shown here is derived from an EMBL/GenBank/DDBJ whole genome shotgun (WGS) entry which is preliminary data.</text>
</comment>
<keyword evidence="9" id="KW-1185">Reference proteome</keyword>
<dbReference type="InterPro" id="IPR001851">
    <property type="entry name" value="ABC_transp_permease"/>
</dbReference>
<dbReference type="PANTHER" id="PTHR30482">
    <property type="entry name" value="HIGH-AFFINITY BRANCHED-CHAIN AMINO ACID TRANSPORT SYSTEM PERMEASE"/>
    <property type="match status" value="1"/>
</dbReference>
<feature type="region of interest" description="Disordered" evidence="6">
    <location>
        <begin position="1"/>
        <end position="25"/>
    </location>
</feature>
<protein>
    <submittedName>
        <fullName evidence="8">Amino acid/amide ABC transporter membrane protein 2 (HAAT family)</fullName>
    </submittedName>
</protein>
<organism evidence="8 9">
    <name type="scientific">Paraburkholderia unamae</name>
    <dbReference type="NCBI Taxonomy" id="219649"/>
    <lineage>
        <taxon>Bacteria</taxon>
        <taxon>Pseudomonadati</taxon>
        <taxon>Pseudomonadota</taxon>
        <taxon>Betaproteobacteria</taxon>
        <taxon>Burkholderiales</taxon>
        <taxon>Burkholderiaceae</taxon>
        <taxon>Paraburkholderia</taxon>
    </lineage>
</organism>
<sequence>MKTKPLSNRALAGGGALAPSSAPPRRGLTHRTALITPVALVLLAAIPIVLQRPFYLHLAVLVAINAIAVTGLAILTRTGQVSLCHGAFVGIGAYVCALASMRLNLPFALAALCATVCAAGVALLLGFVMLRLRGVYFVLLTFAFGEFVRLVMLAWESMTGGANGIAGIPPASLFGFALDSRLSFYCLAAGLALLSIGALVALFRSPAGHTIEAVGENAALAEASGLGVRRTQHFAFTAAGAFAGLSGALLAPYIGFVSPESFQYGLSVSLIIMLVVGGRRYALGPLVGALIMTPLPELFRGAVQTQNIFYGCALILILRFMPQGLASVPGRIAARFAAHFRRPQRGAQ</sequence>
<keyword evidence="3 7" id="KW-0812">Transmembrane</keyword>
<reference evidence="8 9" key="1">
    <citation type="submission" date="2018-05" db="EMBL/GenBank/DDBJ databases">
        <title>Genomic Encyclopedia of Type Strains, Phase IV (KMG-V): Genome sequencing to study the core and pangenomes of soil and plant-associated prokaryotes.</title>
        <authorList>
            <person name="Whitman W."/>
        </authorList>
    </citation>
    <scope>NUCLEOTIDE SEQUENCE [LARGE SCALE GENOMIC DNA]</scope>
    <source>
        <strain evidence="8 9">SCZa-39</strain>
    </source>
</reference>
<evidence type="ECO:0000256" key="7">
    <source>
        <dbReference type="SAM" id="Phobius"/>
    </source>
</evidence>
<accession>A0ABX5KJU9</accession>
<feature type="transmembrane region" description="Helical" evidence="7">
    <location>
        <begin position="135"/>
        <end position="155"/>
    </location>
</feature>
<evidence type="ECO:0000256" key="3">
    <source>
        <dbReference type="ARBA" id="ARBA00022692"/>
    </source>
</evidence>
<comment type="subcellular location">
    <subcellularLocation>
        <location evidence="1">Cell membrane</location>
        <topology evidence="1">Multi-pass membrane protein</topology>
    </subcellularLocation>
</comment>